<evidence type="ECO:0000259" key="2">
    <source>
        <dbReference type="Pfam" id="PF13511"/>
    </source>
</evidence>
<dbReference type="AlphaFoldDB" id="A0A941IGI9"/>
<feature type="signal peptide" evidence="1">
    <location>
        <begin position="1"/>
        <end position="24"/>
    </location>
</feature>
<dbReference type="InterPro" id="IPR025392">
    <property type="entry name" value="DUF4124"/>
</dbReference>
<comment type="caution">
    <text evidence="3">The sequence shown here is derived from an EMBL/GenBank/DDBJ whole genome shotgun (WGS) entry which is preliminary data.</text>
</comment>
<feature type="domain" description="DUF4124" evidence="2">
    <location>
        <begin position="16"/>
        <end position="66"/>
    </location>
</feature>
<name>A0A941IGI9_9BURK</name>
<feature type="chain" id="PRO_5036953962" evidence="1">
    <location>
        <begin position="25"/>
        <end position="122"/>
    </location>
</feature>
<evidence type="ECO:0000313" key="3">
    <source>
        <dbReference type="EMBL" id="MBR7801422.1"/>
    </source>
</evidence>
<keyword evidence="1" id="KW-0732">Signal</keyword>
<sequence length="122" mass="13286">MKSTRLIAFSLFSGLVVLSANVTAQVKKCTDKNGKVTYTQAVCPQATAKDKTIMAYTPVSNAAPAAGRDLYAENQAFNQRQAQRNRIEAVQNSNREAIAAFEKAVNRPLAPGEVRRTTLTIK</sequence>
<accession>A0A941IGI9</accession>
<reference evidence="3" key="1">
    <citation type="submission" date="2021-04" db="EMBL/GenBank/DDBJ databases">
        <title>novel species isolated from subtropical streams in China.</title>
        <authorList>
            <person name="Lu H."/>
        </authorList>
    </citation>
    <scope>NUCLEOTIDE SEQUENCE</scope>
    <source>
        <strain evidence="3">FT137W</strain>
    </source>
</reference>
<gene>
    <name evidence="3" type="ORF">KDM90_15535</name>
</gene>
<organism evidence="3 4">
    <name type="scientific">Undibacterium fentianense</name>
    <dbReference type="NCBI Taxonomy" id="2828728"/>
    <lineage>
        <taxon>Bacteria</taxon>
        <taxon>Pseudomonadati</taxon>
        <taxon>Pseudomonadota</taxon>
        <taxon>Betaproteobacteria</taxon>
        <taxon>Burkholderiales</taxon>
        <taxon>Oxalobacteraceae</taxon>
        <taxon>Undibacterium</taxon>
    </lineage>
</organism>
<evidence type="ECO:0000256" key="1">
    <source>
        <dbReference type="SAM" id="SignalP"/>
    </source>
</evidence>
<dbReference type="Proteomes" id="UP000678545">
    <property type="component" value="Unassembled WGS sequence"/>
</dbReference>
<proteinExistence type="predicted"/>
<dbReference type="EMBL" id="JAGSPJ010000007">
    <property type="protein sequence ID" value="MBR7801422.1"/>
    <property type="molecule type" value="Genomic_DNA"/>
</dbReference>
<dbReference type="Pfam" id="PF13511">
    <property type="entry name" value="DUF4124"/>
    <property type="match status" value="1"/>
</dbReference>
<dbReference type="RefSeq" id="WP_212676555.1">
    <property type="nucleotide sequence ID" value="NZ_JAGSPJ010000007.1"/>
</dbReference>
<evidence type="ECO:0000313" key="4">
    <source>
        <dbReference type="Proteomes" id="UP000678545"/>
    </source>
</evidence>
<protein>
    <submittedName>
        <fullName evidence="3">DUF4124 domain-containing protein</fullName>
    </submittedName>
</protein>
<keyword evidence="4" id="KW-1185">Reference proteome</keyword>